<comment type="caution">
    <text evidence="1">The sequence shown here is derived from an EMBL/GenBank/DDBJ whole genome shotgun (WGS) entry which is preliminary data.</text>
</comment>
<dbReference type="EMBL" id="JBDJOF010000006">
    <property type="protein sequence ID" value="MEN5389190.1"/>
    <property type="molecule type" value="Genomic_DNA"/>
</dbReference>
<proteinExistence type="predicted"/>
<organism evidence="1 2">
    <name type="scientific">Stenotrophomonas hibiscicola</name>
    <dbReference type="NCBI Taxonomy" id="86189"/>
    <lineage>
        <taxon>Bacteria</taxon>
        <taxon>Pseudomonadati</taxon>
        <taxon>Pseudomonadota</taxon>
        <taxon>Gammaproteobacteria</taxon>
        <taxon>Lysobacterales</taxon>
        <taxon>Lysobacteraceae</taxon>
        <taxon>Stenotrophomonas</taxon>
        <taxon>Stenotrophomonas maltophilia group</taxon>
    </lineage>
</organism>
<name>A0ABV0C490_9GAMM</name>
<dbReference type="Proteomes" id="UP001400166">
    <property type="component" value="Unassembled WGS sequence"/>
</dbReference>
<evidence type="ECO:0000313" key="2">
    <source>
        <dbReference type="Proteomes" id="UP001400166"/>
    </source>
</evidence>
<keyword evidence="2" id="KW-1185">Reference proteome</keyword>
<reference evidence="1 2" key="1">
    <citation type="submission" date="2024-04" db="EMBL/GenBank/DDBJ databases">
        <title>WGS of bacteria from Torrens River.</title>
        <authorList>
            <person name="Wyrsch E.R."/>
            <person name="Drigo B."/>
        </authorList>
    </citation>
    <scope>NUCLEOTIDE SEQUENCE [LARGE SCALE GENOMIC DNA]</scope>
    <source>
        <strain evidence="1 2">TWI153</strain>
    </source>
</reference>
<protein>
    <submittedName>
        <fullName evidence="1">Uncharacterized protein</fullName>
    </submittedName>
</protein>
<dbReference type="RefSeq" id="WP_346469425.1">
    <property type="nucleotide sequence ID" value="NZ_JBDJOF010000006.1"/>
</dbReference>
<evidence type="ECO:0000313" key="1">
    <source>
        <dbReference type="EMBL" id="MEN5389190.1"/>
    </source>
</evidence>
<sequence length="258" mass="28345">MDRATSKPDGAYPFLTHSTMAIPVDQIVFLLATDCFREVLLSTFPRSDAEAARLAAQRTVSQLVDGGDNYYLYASFSEARIGSTHDAFFDDLRSLGASVRLQNHVALVIQALPTPGAATIRACDTITSIASYLFWLESEALCNPITAELVDAIAAIEPLGLQREPPCVDWHAAWTHSESEQDRYVASLMDGIDDAPVYVFNDVQAFTVRFDFLSLWRARLGEACFGLISKFIATEAHLRLDDRDADAAGHIDQILAAI</sequence>
<accession>A0ABV0C490</accession>
<gene>
    <name evidence="1" type="ORF">ABE587_05045</name>
</gene>